<evidence type="ECO:0000256" key="1">
    <source>
        <dbReference type="ARBA" id="ARBA00022729"/>
    </source>
</evidence>
<organism evidence="2 3">
    <name type="scientific">Aquiluna borgnonia</name>
    <dbReference type="NCBI Taxonomy" id="2499157"/>
    <lineage>
        <taxon>Bacteria</taxon>
        <taxon>Bacillati</taxon>
        <taxon>Actinomycetota</taxon>
        <taxon>Actinomycetes</taxon>
        <taxon>Micrococcales</taxon>
        <taxon>Microbacteriaceae</taxon>
        <taxon>Luna cluster</taxon>
        <taxon>Luna-1 subcluster</taxon>
        <taxon>Aquiluna</taxon>
    </lineage>
</organism>
<reference evidence="2 3" key="1">
    <citation type="submission" date="2020-05" db="EMBL/GenBank/DDBJ databases">
        <title>Aquirufa sp. strain 15G-AUS-rot a new Aquirufa species.</title>
        <authorList>
            <person name="Pitt A."/>
            <person name="Hahn M.W."/>
        </authorList>
    </citation>
    <scope>NUCLEOTIDE SEQUENCE [LARGE SCALE GENOMIC DNA]</scope>
    <source>
        <strain evidence="2 3">15G-AUS-rot</strain>
    </source>
</reference>
<dbReference type="GO" id="GO:0030975">
    <property type="term" value="F:thiamine binding"/>
    <property type="evidence" value="ECO:0007669"/>
    <property type="project" value="InterPro"/>
</dbReference>
<dbReference type="PROSITE" id="PS51257">
    <property type="entry name" value="PROKAR_LIPOPROTEIN"/>
    <property type="match status" value="1"/>
</dbReference>
<dbReference type="InterPro" id="IPR005948">
    <property type="entry name" value="ThiB-like"/>
</dbReference>
<dbReference type="PANTHER" id="PTHR30006">
    <property type="entry name" value="THIAMINE-BINDING PERIPLASMIC PROTEIN-RELATED"/>
    <property type="match status" value="1"/>
</dbReference>
<evidence type="ECO:0000313" key="3">
    <source>
        <dbReference type="Proteomes" id="UP000501003"/>
    </source>
</evidence>
<dbReference type="EMBL" id="CP054056">
    <property type="protein sequence ID" value="QKJ25844.1"/>
    <property type="molecule type" value="Genomic_DNA"/>
</dbReference>
<keyword evidence="3" id="KW-1185">Reference proteome</keyword>
<dbReference type="RefSeq" id="WP_173494140.1">
    <property type="nucleotide sequence ID" value="NZ_CP054056.1"/>
</dbReference>
<dbReference type="AlphaFoldDB" id="A0A7D4PY46"/>
<dbReference type="KEGG" id="aqg:HRU87_06745"/>
<evidence type="ECO:0000313" key="2">
    <source>
        <dbReference type="EMBL" id="QKJ25844.1"/>
    </source>
</evidence>
<name>A0A7D4PY46_9MICO</name>
<dbReference type="SUPFAM" id="SSF53850">
    <property type="entry name" value="Periplasmic binding protein-like II"/>
    <property type="match status" value="1"/>
</dbReference>
<gene>
    <name evidence="2" type="ORF">HRU87_06745</name>
</gene>
<dbReference type="GO" id="GO:0030288">
    <property type="term" value="C:outer membrane-bounded periplasmic space"/>
    <property type="evidence" value="ECO:0007669"/>
    <property type="project" value="TreeGrafter"/>
</dbReference>
<dbReference type="Pfam" id="PF13343">
    <property type="entry name" value="SBP_bac_6"/>
    <property type="match status" value="1"/>
</dbReference>
<dbReference type="GO" id="GO:0015888">
    <property type="term" value="P:thiamine transport"/>
    <property type="evidence" value="ECO:0007669"/>
    <property type="project" value="InterPro"/>
</dbReference>
<dbReference type="Gene3D" id="3.40.190.10">
    <property type="entry name" value="Periplasmic binding protein-like II"/>
    <property type="match status" value="2"/>
</dbReference>
<proteinExistence type="predicted"/>
<protein>
    <submittedName>
        <fullName evidence="2">Thiamine ABC transporter substrate-binding protein</fullName>
    </submittedName>
</protein>
<keyword evidence="1" id="KW-0732">Signal</keyword>
<sequence>MKKVALVAIGVFLLAGCSSPETVTKLRLATHDSFYISDEQIAEFESSTGYDLEVITLGDTGGLTNQLVLTKAAPVADVVYGIDNTFAPVATENKIVEDLVPINYGDVCFNYDIDWFDANGIQPPTSWRELGDPRFKNLVVIPNPTLSSPGLAFLATTHAGFETSAEVFAYWRSLRDNGLKTTSDWTEAYFTHFTRYEGERPIVLSYASSPAAEIKNGVAGSAALRTECFRQTEYASAVVGGSNPAGAKALIDFFLTESFQSQLPWNMFVYPVADVELPQEFAQFAAPAESTIGENLDIAANREQWLTDWQDVFDN</sequence>
<dbReference type="PANTHER" id="PTHR30006:SF2">
    <property type="entry name" value="ABC TRANSPORTER SUBSTRATE-BINDING PROTEIN"/>
    <property type="match status" value="1"/>
</dbReference>
<accession>A0A7D4PY46</accession>
<dbReference type="GO" id="GO:0030976">
    <property type="term" value="F:thiamine pyrophosphate binding"/>
    <property type="evidence" value="ECO:0007669"/>
    <property type="project" value="TreeGrafter"/>
</dbReference>
<dbReference type="NCBIfam" id="TIGR01254">
    <property type="entry name" value="sfuA"/>
    <property type="match status" value="1"/>
</dbReference>
<dbReference type="Proteomes" id="UP000501003">
    <property type="component" value="Chromosome"/>
</dbReference>